<proteinExistence type="predicted"/>
<reference evidence="1" key="1">
    <citation type="submission" date="2020-05" db="EMBL/GenBank/DDBJ databases">
        <title>Complete genome sequence of Bradyrhizobium diazoefficiens XF5 isolated from soybean nodule.</title>
        <authorList>
            <person name="Noda R."/>
            <person name="Kakizaki K."/>
            <person name="Minamisawa K."/>
        </authorList>
    </citation>
    <scope>NUCLEOTIDE SEQUENCE</scope>
    <source>
        <strain evidence="1">XF5</strain>
    </source>
</reference>
<dbReference type="EMBL" id="AP023095">
    <property type="protein sequence ID" value="BCE59575.1"/>
    <property type="molecule type" value="Genomic_DNA"/>
</dbReference>
<organism evidence="1">
    <name type="scientific">Bradyrhizobium diazoefficiens</name>
    <dbReference type="NCBI Taxonomy" id="1355477"/>
    <lineage>
        <taxon>Bacteria</taxon>
        <taxon>Pseudomonadati</taxon>
        <taxon>Pseudomonadota</taxon>
        <taxon>Alphaproteobacteria</taxon>
        <taxon>Hyphomicrobiales</taxon>
        <taxon>Nitrobacteraceae</taxon>
        <taxon>Bradyrhizobium</taxon>
    </lineage>
</organism>
<sequence>MRDVFTDAINSPPGRLAEVVLHKLHKGHGSELSDDVRLRLDRLIDAPGKAGLLGRVRLARDVPFLFEHAPNWTTSRVVPLFDWASPDAASVWSARKYSSYIGSPKLFGLIKQPFLQMFGRSDMQAQDLEKFAEWLTTILIANHAKAAGYPLLDTEARSALRKTGGRSLSSVGHRLAVEMQGAKSEEKIKRWQTVVGPVFRGIWPLDVELQTPAATFTLVRILLAAGEAFPEAADVIIPFIQPDDPRSQSTIHSIAEADEALYQAAPSKMLDMMVAVVGDAPLGSVYALGKALSRLRTISPALGDSRKFQKLLAYASRH</sequence>
<reference evidence="2" key="2">
    <citation type="submission" date="2020-05" db="EMBL/GenBank/DDBJ databases">
        <title>Complete genome sequence of Bradyrhizobium diazoefficiens XF6 isolated from soybean nodule.</title>
        <authorList>
            <person name="Noda R."/>
            <person name="Kakizaki K."/>
            <person name="Minamisawa K."/>
        </authorList>
    </citation>
    <scope>NUCLEOTIDE SEQUENCE</scope>
    <source>
        <strain evidence="2">XF6</strain>
    </source>
</reference>
<dbReference type="EMBL" id="AP023096">
    <property type="protein sequence ID" value="BCE68258.1"/>
    <property type="molecule type" value="Genomic_DNA"/>
</dbReference>
<accession>A0A810A5B9</accession>
<name>A0A810A5B9_9BRAD</name>
<dbReference type="AlphaFoldDB" id="A0A810A5B9"/>
<dbReference type="RefSeq" id="WP_182869463.1">
    <property type="nucleotide sequence ID" value="NZ_AP022638.1"/>
</dbReference>
<evidence type="ECO:0000313" key="1">
    <source>
        <dbReference type="EMBL" id="BCE59575.1"/>
    </source>
</evidence>
<evidence type="ECO:0000313" key="2">
    <source>
        <dbReference type="EMBL" id="BCE68258.1"/>
    </source>
</evidence>
<protein>
    <submittedName>
        <fullName evidence="1">Uncharacterized protein</fullName>
    </submittedName>
</protein>
<gene>
    <name evidence="1" type="ORF">XF5B_70870</name>
    <name evidence="2" type="ORF">XF6B_70570</name>
</gene>